<comment type="caution">
    <text evidence="4">The sequence shown here is derived from an EMBL/GenBank/DDBJ whole genome shotgun (WGS) entry which is preliminary data.</text>
</comment>
<dbReference type="Pfam" id="PF13489">
    <property type="entry name" value="Methyltransf_23"/>
    <property type="match status" value="1"/>
</dbReference>
<accession>A0A1Y1JF67</accession>
<keyword evidence="4" id="KW-0830">Ubiquinone</keyword>
<dbReference type="GO" id="GO:0032259">
    <property type="term" value="P:methylation"/>
    <property type="evidence" value="ECO:0007669"/>
    <property type="project" value="UniProtKB-KW"/>
</dbReference>
<name>A0A1Y1JF67_PLAGO</name>
<dbReference type="AlphaFoldDB" id="A0A1Y1JF67"/>
<dbReference type="Gene3D" id="3.40.50.150">
    <property type="entry name" value="Vaccinia Virus protein VP39"/>
    <property type="match status" value="1"/>
</dbReference>
<evidence type="ECO:0000313" key="5">
    <source>
        <dbReference type="Proteomes" id="UP000195521"/>
    </source>
</evidence>
<evidence type="ECO:0000313" key="4">
    <source>
        <dbReference type="EMBL" id="GAW79382.1"/>
    </source>
</evidence>
<proteinExistence type="predicted"/>
<dbReference type="EMBL" id="BDQF01000003">
    <property type="protein sequence ID" value="GAW79382.1"/>
    <property type="molecule type" value="Genomic_DNA"/>
</dbReference>
<dbReference type="InterPro" id="IPR029063">
    <property type="entry name" value="SAM-dependent_MTases_sf"/>
</dbReference>
<dbReference type="PANTHER" id="PTHR43464">
    <property type="entry name" value="METHYLTRANSFERASE"/>
    <property type="match status" value="1"/>
</dbReference>
<dbReference type="GO" id="GO:0010420">
    <property type="term" value="F:polyprenyldihydroxybenzoate methyltransferase activity"/>
    <property type="evidence" value="ECO:0007669"/>
    <property type="project" value="TreeGrafter"/>
</dbReference>
<dbReference type="GO" id="GO:0005739">
    <property type="term" value="C:mitochondrion"/>
    <property type="evidence" value="ECO:0007669"/>
    <property type="project" value="TreeGrafter"/>
</dbReference>
<dbReference type="SUPFAM" id="SSF53335">
    <property type="entry name" value="S-adenosyl-L-methionine-dependent methyltransferases"/>
    <property type="match status" value="1"/>
</dbReference>
<sequence length="418" mass="49802">MALQLMYKFRIDGGKVQQMNKRFLSNQYKNRTFDESEKSFFDKLHNEWWNDKAEEKQTWYDILNKIVGKNIHSLHDYNKHRFNFICKNYEFIFFEKLKERRESKEKGKEIKINILDVGCGGGILCEYMKRNFFYFLLKSDMINGEWSRGYSEHENKKTSMNTVEINIHGIDISKKLIEVANKRQEHEVEEIQKLYNKGEEGEYTGTYYNSEGAFFNAEKTKNILAEKLEERGGKINSRCNKIAWKRNNNWNVRINLRYQNCDIADLVNSSDEDRKKYDIIISSEVIEHVPNEKKEKYVKYISQLCNPMALVVFTSINKNIFSYIYTILLAEYITGIMKKGTHEYDKFIETEELNDLCSLFNIKNIITEYVIYIPFIRDYFLTRRMKLLFLSSFVYRGVEKGDTHSVGKIGRRASYIER</sequence>
<keyword evidence="5" id="KW-1185">Reference proteome</keyword>
<organism evidence="4 5">
    <name type="scientific">Plasmodium gonderi</name>
    <dbReference type="NCBI Taxonomy" id="77519"/>
    <lineage>
        <taxon>Eukaryota</taxon>
        <taxon>Sar</taxon>
        <taxon>Alveolata</taxon>
        <taxon>Apicomplexa</taxon>
        <taxon>Aconoidasida</taxon>
        <taxon>Haemosporida</taxon>
        <taxon>Plasmodiidae</taxon>
        <taxon>Plasmodium</taxon>
        <taxon>Plasmodium (Plasmodium)</taxon>
    </lineage>
</organism>
<dbReference type="PANTHER" id="PTHR43464:SF19">
    <property type="entry name" value="UBIQUINONE BIOSYNTHESIS O-METHYLTRANSFERASE, MITOCHONDRIAL"/>
    <property type="match status" value="1"/>
</dbReference>
<dbReference type="GeneID" id="39746090"/>
<evidence type="ECO:0000256" key="2">
    <source>
        <dbReference type="ARBA" id="ARBA00022679"/>
    </source>
</evidence>
<keyword evidence="1 4" id="KW-0489">Methyltransferase</keyword>
<evidence type="ECO:0000256" key="3">
    <source>
        <dbReference type="ARBA" id="ARBA00022691"/>
    </source>
</evidence>
<keyword evidence="3" id="KW-0949">S-adenosyl-L-methionine</keyword>
<reference evidence="5" key="1">
    <citation type="submission" date="2017-04" db="EMBL/GenBank/DDBJ databases">
        <title>Plasmodium gonderi genome.</title>
        <authorList>
            <person name="Arisue N."/>
            <person name="Honma H."/>
            <person name="Kawai S."/>
            <person name="Tougan T."/>
            <person name="Tanabe K."/>
            <person name="Horii T."/>
        </authorList>
    </citation>
    <scope>NUCLEOTIDE SEQUENCE [LARGE SCALE GENOMIC DNA]</scope>
    <source>
        <strain evidence="5">ATCC 30045</strain>
    </source>
</reference>
<gene>
    <name evidence="4" type="ORF">PGO_031860</name>
</gene>
<dbReference type="OMA" id="GILCEYM"/>
<dbReference type="Proteomes" id="UP000195521">
    <property type="component" value="Unassembled WGS sequence"/>
</dbReference>
<evidence type="ECO:0000256" key="1">
    <source>
        <dbReference type="ARBA" id="ARBA00022603"/>
    </source>
</evidence>
<keyword evidence="2 4" id="KW-0808">Transferase</keyword>
<protein>
    <submittedName>
        <fullName evidence="4">3-demethylubiquinone-9 3-methyltransferase</fullName>
    </submittedName>
</protein>
<dbReference type="OrthoDB" id="3265906at2759"/>
<dbReference type="RefSeq" id="XP_028541971.1">
    <property type="nucleotide sequence ID" value="XM_028686170.1"/>
</dbReference>